<feature type="transmembrane region" description="Helical" evidence="1">
    <location>
        <begin position="192"/>
        <end position="217"/>
    </location>
</feature>
<evidence type="ECO:0000256" key="1">
    <source>
        <dbReference type="SAM" id="Phobius"/>
    </source>
</evidence>
<feature type="transmembrane region" description="Helical" evidence="1">
    <location>
        <begin position="169"/>
        <end position="186"/>
    </location>
</feature>
<feature type="transmembrane region" description="Helical" evidence="1">
    <location>
        <begin position="94"/>
        <end position="113"/>
    </location>
</feature>
<reference evidence="2" key="1">
    <citation type="journal article" date="2020" name="mSystems">
        <title>Genome- and Community-Level Interaction Insights into Carbon Utilization and Element Cycling Functions of Hydrothermarchaeota in Hydrothermal Sediment.</title>
        <authorList>
            <person name="Zhou Z."/>
            <person name="Liu Y."/>
            <person name="Xu W."/>
            <person name="Pan J."/>
            <person name="Luo Z.H."/>
            <person name="Li M."/>
        </authorList>
    </citation>
    <scope>NUCLEOTIDE SEQUENCE [LARGE SCALE GENOMIC DNA]</scope>
    <source>
        <strain evidence="2">HyVt-577</strain>
    </source>
</reference>
<feature type="transmembrane region" description="Helical" evidence="1">
    <location>
        <begin position="61"/>
        <end position="82"/>
    </location>
</feature>
<gene>
    <name evidence="2" type="ORF">ENK44_02545</name>
</gene>
<keyword evidence="1" id="KW-0472">Membrane</keyword>
<dbReference type="Proteomes" id="UP000885779">
    <property type="component" value="Unassembled WGS sequence"/>
</dbReference>
<protein>
    <submittedName>
        <fullName evidence="2">DUF2178 domain-containing protein</fullName>
    </submittedName>
</protein>
<comment type="caution">
    <text evidence="2">The sequence shown here is derived from an EMBL/GenBank/DDBJ whole genome shotgun (WGS) entry which is preliminary data.</text>
</comment>
<sequence>MKKISSSMLKSLWLFAVVLVIMISSGLPIWLLVTVLILLLALPLLREITHRSDADERQIYISHYSSHLALYVFVALILFVMIHDYQLSGTQPDVKFYMLLLVPLVIKFIISLLQNYGAGTAGRWIGYFFASVWLLFALLDHGFSLMGVIQALPFIVLFALAWYSKKQPLICGILYIVLALVGLFFFKGWIKMGIYGLILMYTLVPLPVFISGTALVFSSIKKEELQ</sequence>
<keyword evidence="1" id="KW-1133">Transmembrane helix</keyword>
<keyword evidence="1" id="KW-0812">Transmembrane</keyword>
<dbReference type="EMBL" id="DRQG01000023">
    <property type="protein sequence ID" value="HGY54559.1"/>
    <property type="molecule type" value="Genomic_DNA"/>
</dbReference>
<feature type="transmembrane region" description="Helical" evidence="1">
    <location>
        <begin position="133"/>
        <end position="162"/>
    </location>
</feature>
<name>A0A7V4WTS4_CALAY</name>
<evidence type="ECO:0000313" key="2">
    <source>
        <dbReference type="EMBL" id="HGY54559.1"/>
    </source>
</evidence>
<organism evidence="2">
    <name type="scientific">Caldithrix abyssi</name>
    <dbReference type="NCBI Taxonomy" id="187145"/>
    <lineage>
        <taxon>Bacteria</taxon>
        <taxon>Pseudomonadati</taxon>
        <taxon>Calditrichota</taxon>
        <taxon>Calditrichia</taxon>
        <taxon>Calditrichales</taxon>
        <taxon>Calditrichaceae</taxon>
        <taxon>Caldithrix</taxon>
    </lineage>
</organism>
<accession>A0A7V4WTS4</accession>
<proteinExistence type="predicted"/>
<feature type="transmembrane region" description="Helical" evidence="1">
    <location>
        <begin position="12"/>
        <end position="41"/>
    </location>
</feature>
<dbReference type="AlphaFoldDB" id="A0A7V4WTS4"/>